<dbReference type="SUPFAM" id="SSF52047">
    <property type="entry name" value="RNI-like"/>
    <property type="match status" value="1"/>
</dbReference>
<dbReference type="Gene3D" id="1.10.10.10">
    <property type="entry name" value="Winged helix-like DNA-binding domain superfamily/Winged helix DNA-binding domain"/>
    <property type="match status" value="1"/>
</dbReference>
<keyword evidence="5" id="KW-0175">Coiled coil</keyword>
<accession>A0AA36EQE9</accession>
<dbReference type="PANTHER" id="PTHR36766">
    <property type="entry name" value="PLANT BROAD-SPECTRUM MILDEW RESISTANCE PROTEIN RPW8"/>
    <property type="match status" value="1"/>
</dbReference>
<evidence type="ECO:0000256" key="5">
    <source>
        <dbReference type="SAM" id="Coils"/>
    </source>
</evidence>
<evidence type="ECO:0000256" key="2">
    <source>
        <dbReference type="ARBA" id="ARBA00022614"/>
    </source>
</evidence>
<dbReference type="GO" id="GO:0006952">
    <property type="term" value="P:defense response"/>
    <property type="evidence" value="ECO:0007669"/>
    <property type="project" value="UniProtKB-KW"/>
</dbReference>
<protein>
    <recommendedName>
        <fullName evidence="7">RPW8 domain-containing protein</fullName>
    </recommendedName>
</protein>
<dbReference type="PROSITE" id="PS51153">
    <property type="entry name" value="RPW8"/>
    <property type="match status" value="1"/>
</dbReference>
<name>A0AA36EQE9_LACSI</name>
<dbReference type="PANTHER" id="PTHR36766:SF3">
    <property type="entry name" value="RPW8 DOMAIN-CONTAINING PROTEIN"/>
    <property type="match status" value="1"/>
</dbReference>
<dbReference type="InterPro" id="IPR042197">
    <property type="entry name" value="Apaf_helical"/>
</dbReference>
<dbReference type="InterPro" id="IPR027417">
    <property type="entry name" value="P-loop_NTPase"/>
</dbReference>
<keyword evidence="4" id="KW-0611">Plant defense</keyword>
<evidence type="ECO:0000256" key="3">
    <source>
        <dbReference type="ARBA" id="ARBA00022737"/>
    </source>
</evidence>
<dbReference type="InterPro" id="IPR002182">
    <property type="entry name" value="NB-ARC"/>
</dbReference>
<dbReference type="SUPFAM" id="SSF52540">
    <property type="entry name" value="P-loop containing nucleoside triphosphate hydrolases"/>
    <property type="match status" value="1"/>
</dbReference>
<organism evidence="8 9">
    <name type="scientific">Lactuca saligna</name>
    <name type="common">Willowleaf lettuce</name>
    <dbReference type="NCBI Taxonomy" id="75948"/>
    <lineage>
        <taxon>Eukaryota</taxon>
        <taxon>Viridiplantae</taxon>
        <taxon>Streptophyta</taxon>
        <taxon>Embryophyta</taxon>
        <taxon>Tracheophyta</taxon>
        <taxon>Spermatophyta</taxon>
        <taxon>Magnoliopsida</taxon>
        <taxon>eudicotyledons</taxon>
        <taxon>Gunneridae</taxon>
        <taxon>Pentapetalae</taxon>
        <taxon>asterids</taxon>
        <taxon>campanulids</taxon>
        <taxon>Asterales</taxon>
        <taxon>Asteraceae</taxon>
        <taxon>Cichorioideae</taxon>
        <taxon>Cichorieae</taxon>
        <taxon>Lactucinae</taxon>
        <taxon>Lactuca</taxon>
    </lineage>
</organism>
<keyword evidence="9" id="KW-1185">Reference proteome</keyword>
<dbReference type="Pfam" id="PF00931">
    <property type="entry name" value="NB-ARC"/>
    <property type="match status" value="1"/>
</dbReference>
<dbReference type="AlphaFoldDB" id="A0AA36EQE9"/>
<evidence type="ECO:0000259" key="7">
    <source>
        <dbReference type="PROSITE" id="PS51153"/>
    </source>
</evidence>
<dbReference type="Gene3D" id="3.80.10.10">
    <property type="entry name" value="Ribonuclease Inhibitor"/>
    <property type="match status" value="1"/>
</dbReference>
<dbReference type="Gene3D" id="3.40.50.300">
    <property type="entry name" value="P-loop containing nucleotide triphosphate hydrolases"/>
    <property type="match status" value="1"/>
</dbReference>
<evidence type="ECO:0000313" key="9">
    <source>
        <dbReference type="Proteomes" id="UP001177003"/>
    </source>
</evidence>
<evidence type="ECO:0000313" key="8">
    <source>
        <dbReference type="EMBL" id="CAI9304497.1"/>
    </source>
</evidence>
<gene>
    <name evidence="8" type="ORF">LSALG_LOCUS42869</name>
</gene>
<evidence type="ECO:0000256" key="4">
    <source>
        <dbReference type="ARBA" id="ARBA00022821"/>
    </source>
</evidence>
<dbReference type="Gene3D" id="1.10.8.430">
    <property type="entry name" value="Helical domain of apoptotic protease-activating factors"/>
    <property type="match status" value="1"/>
</dbReference>
<dbReference type="InterPro" id="IPR008808">
    <property type="entry name" value="Powdery_mildew-R_dom"/>
</dbReference>
<dbReference type="InterPro" id="IPR032675">
    <property type="entry name" value="LRR_dom_sf"/>
</dbReference>
<dbReference type="InterPro" id="IPR036388">
    <property type="entry name" value="WH-like_DNA-bd_sf"/>
</dbReference>
<evidence type="ECO:0000256" key="1">
    <source>
        <dbReference type="ARBA" id="ARBA00008894"/>
    </source>
</evidence>
<evidence type="ECO:0000256" key="6">
    <source>
        <dbReference type="SAM" id="MobiDB-lite"/>
    </source>
</evidence>
<feature type="domain" description="RPW8" evidence="7">
    <location>
        <begin position="1"/>
        <end position="148"/>
    </location>
</feature>
<keyword evidence="3" id="KW-0677">Repeat</keyword>
<feature type="coiled-coil region" evidence="5">
    <location>
        <begin position="51"/>
        <end position="78"/>
    </location>
</feature>
<reference evidence="8" key="1">
    <citation type="submission" date="2023-04" db="EMBL/GenBank/DDBJ databases">
        <authorList>
            <person name="Vijverberg K."/>
            <person name="Xiong W."/>
            <person name="Schranz E."/>
        </authorList>
    </citation>
    <scope>NUCLEOTIDE SEQUENCE</scope>
</reference>
<dbReference type="Pfam" id="PF05659">
    <property type="entry name" value="RPW8"/>
    <property type="match status" value="1"/>
</dbReference>
<dbReference type="EMBL" id="OX465085">
    <property type="protein sequence ID" value="CAI9304497.1"/>
    <property type="molecule type" value="Genomic_DNA"/>
</dbReference>
<dbReference type="GO" id="GO:0043531">
    <property type="term" value="F:ADP binding"/>
    <property type="evidence" value="ECO:0007669"/>
    <property type="project" value="InterPro"/>
</dbReference>
<sequence>MAMLLDSLLSESISTLTALVISVVQTTANFKPELELLGLTLQRIKPIIDEIVNLKRKLDRTELECKMFIEEIQEAEKLVAECSKVKRNIIKKFTYSLKLKVLNSKMLSFFQIEVQASQSRDIMHILSVVNDMKLKVDRIFEEQRDTTQSTGPVGNHRGSESTEREKYGWRVPILPSLIVAFGEPLEKLKAAVGDDHPVLVVAAPGGCGKTTLAKMLCHDAEIREKFGENIFVVTVSETPNMMMIVSDLFNPNPSDPRLLFQSKGDAKNKLENFLNEKASDPMLLVLDDVWSDSFIEQIFPSNIRGHKIVVTSRTAFQKYKTFRFEPLNDEDAKSLFRSSAFTESGSRPSPTINDDLVNQMVPWCKKHPLTLSVVGRSLNGKDELVWKSMLKKLSRGRSVLDLHEDVFVGLERSFESLDEELKQCFLDFGLFPEDQRIPVSVLLNMWVHLYDHDDEGVDTMATIFELSYRNLVDLMTTGFRNDSSARVNYCDQQLVTQHDLLRELAIHLNSKLPLAKRTRLSINVRGDEFPTPIKQLQESMQARILSISTGESFSSKWCNMEIPNLEVLILNMMSKTYTLPHFLAANPKLKSLNITNHGLYLTKFNNFHFLTSSHNLTRIRLERVDISPSILSLISLQKVSLIMCKIGNTFKNLITKTPNIWPQLVELEIDYCQDLVEFPGTLCNSDHLKKNSITNCNDLCGFSEEFGDLINLEMLSLRSCTKLKKLPESIWRFRNLSVLDISDCLNLSGLPEKMGKLGCLRKIYMKGCSGVNELPESVEELSHVRVVCNEEVAYKWRGYSNVEIDLVEENPLETLERMMSF</sequence>
<feature type="region of interest" description="Disordered" evidence="6">
    <location>
        <begin position="143"/>
        <end position="163"/>
    </location>
</feature>
<proteinExistence type="inferred from homology"/>
<comment type="similarity">
    <text evidence="1">Belongs to the disease resistance NB-LRR family.</text>
</comment>
<dbReference type="Proteomes" id="UP001177003">
    <property type="component" value="Chromosome 9"/>
</dbReference>
<dbReference type="PRINTS" id="PR00364">
    <property type="entry name" value="DISEASERSIST"/>
</dbReference>
<keyword evidence="2" id="KW-0433">Leucine-rich repeat</keyword>